<dbReference type="AlphaFoldDB" id="A0A1I6P661"/>
<keyword evidence="2" id="KW-1185">Reference proteome</keyword>
<accession>A0A1I6P661</accession>
<sequence length="101" mass="11350">MVSRRGKSKACVAAFAERKAQLYLAVRTAASMEKAVGWIADRFPQDTFQISTLDRGNGFPAMQQLDITLQTLTPHGHEESTKMLTDCYGNFPQGNRFRYGF</sequence>
<dbReference type="Proteomes" id="UP000198660">
    <property type="component" value="Unassembled WGS sequence"/>
</dbReference>
<organism evidence="1 2">
    <name type="scientific">Marininema halotolerans</name>
    <dbReference type="NCBI Taxonomy" id="1155944"/>
    <lineage>
        <taxon>Bacteria</taxon>
        <taxon>Bacillati</taxon>
        <taxon>Bacillota</taxon>
        <taxon>Bacilli</taxon>
        <taxon>Bacillales</taxon>
        <taxon>Thermoactinomycetaceae</taxon>
        <taxon>Marininema</taxon>
    </lineage>
</organism>
<name>A0A1I6P661_9BACL</name>
<evidence type="ECO:0000313" key="2">
    <source>
        <dbReference type="Proteomes" id="UP000198660"/>
    </source>
</evidence>
<gene>
    <name evidence="1" type="ORF">SAMN05444972_101386</name>
</gene>
<evidence type="ECO:0000313" key="1">
    <source>
        <dbReference type="EMBL" id="SFS35679.1"/>
    </source>
</evidence>
<reference evidence="2" key="1">
    <citation type="submission" date="2016-10" db="EMBL/GenBank/DDBJ databases">
        <authorList>
            <person name="Varghese N."/>
            <person name="Submissions S."/>
        </authorList>
    </citation>
    <scope>NUCLEOTIDE SEQUENCE [LARGE SCALE GENOMIC DNA]</scope>
    <source>
        <strain evidence="2">DSM 45789</strain>
    </source>
</reference>
<protein>
    <submittedName>
        <fullName evidence="1">Uncharacterized protein</fullName>
    </submittedName>
</protein>
<dbReference type="EMBL" id="FPAA01000001">
    <property type="protein sequence ID" value="SFS35679.1"/>
    <property type="molecule type" value="Genomic_DNA"/>
</dbReference>
<proteinExistence type="predicted"/>